<dbReference type="GO" id="GO:0005576">
    <property type="term" value="C:extracellular region"/>
    <property type="evidence" value="ECO:0007669"/>
    <property type="project" value="UniProtKB-SubCell"/>
</dbReference>
<keyword evidence="9" id="KW-0325">Glycoprotein</keyword>
<dbReference type="PANTHER" id="PTHR47966">
    <property type="entry name" value="BETA-SITE APP-CLEAVING ENZYME, ISOFORM A-RELATED"/>
    <property type="match status" value="1"/>
</dbReference>
<dbReference type="Proteomes" id="UP000038045">
    <property type="component" value="Unplaced"/>
</dbReference>
<evidence type="ECO:0000256" key="3">
    <source>
        <dbReference type="ARBA" id="ARBA00022525"/>
    </source>
</evidence>
<feature type="signal peptide" evidence="12">
    <location>
        <begin position="1"/>
        <end position="16"/>
    </location>
</feature>
<dbReference type="SUPFAM" id="SSF50630">
    <property type="entry name" value="Acid proteases"/>
    <property type="match status" value="1"/>
</dbReference>
<keyword evidence="7" id="KW-0378">Hydrolase</keyword>
<protein>
    <submittedName>
        <fullName evidence="15">Peptidase A1 domain-containing protein</fullName>
    </submittedName>
</protein>
<dbReference type="Pfam" id="PF00026">
    <property type="entry name" value="Asp"/>
    <property type="match status" value="1"/>
</dbReference>
<dbReference type="PRINTS" id="PR00792">
    <property type="entry name" value="PEPSIN"/>
</dbReference>
<dbReference type="PROSITE" id="PS51767">
    <property type="entry name" value="PEPTIDASE_A1"/>
    <property type="match status" value="1"/>
</dbReference>
<dbReference type="WBParaSite" id="PTRK_0001759900.1">
    <property type="protein sequence ID" value="PTRK_0001759900.1"/>
    <property type="gene ID" value="PTRK_0001759900"/>
</dbReference>
<evidence type="ECO:0000256" key="12">
    <source>
        <dbReference type="SAM" id="SignalP"/>
    </source>
</evidence>
<evidence type="ECO:0000259" key="13">
    <source>
        <dbReference type="PROSITE" id="PS51767"/>
    </source>
</evidence>
<comment type="similarity">
    <text evidence="2">Belongs to the peptidase A1 family.</text>
</comment>
<keyword evidence="4" id="KW-0645">Protease</keyword>
<reference evidence="15" key="1">
    <citation type="submission" date="2017-02" db="UniProtKB">
        <authorList>
            <consortium name="WormBaseParasite"/>
        </authorList>
    </citation>
    <scope>IDENTIFICATION</scope>
</reference>
<evidence type="ECO:0000313" key="15">
    <source>
        <dbReference type="WBParaSite" id="PTRK_0001759900.1"/>
    </source>
</evidence>
<keyword evidence="14" id="KW-1185">Reference proteome</keyword>
<dbReference type="FunFam" id="2.40.70.10:FF:000058">
    <property type="entry name" value="ASpartyl Protease"/>
    <property type="match status" value="1"/>
</dbReference>
<dbReference type="AlphaFoldDB" id="A0A0N5A6H6"/>
<dbReference type="InterPro" id="IPR001461">
    <property type="entry name" value="Aspartic_peptidase_A1"/>
</dbReference>
<proteinExistence type="inferred from homology"/>
<sequence length="421" mass="46494">MKIILFVLILITLSEGIVVKHSIYHVESKKKNLMRNRKWLDYSKKKDQLMKSLRSIKQNVNDYDDAEYLSNITIGTPGQKFVVVPDTGSANLWVPDISCGKDITKVCPSYCYNSVLCKLVCKSECCSDDGEKDLSNCLTKRKFNSENSSTYISNGSKFKIQYGMGSVEGFLGVDIVTLLGDNDELPISNTAFGQVSLMTDDFDGSPADGILGLGFQTLAVDNIMPPIIKAINDNLLDKPIFTVFLQHEGDTEGLGRIGGTITFGDFDSENCNSNINYVPLSSATYWQFKIDSFSINNTKFSKKMDAISDTGTSIIGGPKYMVELLVKEVGGTYDNLFDIYIVPCNATIPDAKIVINGNIYTISGKYLIDDTGFGECMFAMFGINMGGFGPQWIFGDPFINSYCQIHDVGKKRIGFSKPKVN</sequence>
<dbReference type="GO" id="GO:0005764">
    <property type="term" value="C:lysosome"/>
    <property type="evidence" value="ECO:0007669"/>
    <property type="project" value="TreeGrafter"/>
</dbReference>
<evidence type="ECO:0000256" key="11">
    <source>
        <dbReference type="PIRSR" id="PIRSR601461-2"/>
    </source>
</evidence>
<dbReference type="InterPro" id="IPR021109">
    <property type="entry name" value="Peptidase_aspartic_dom_sf"/>
</dbReference>
<keyword evidence="6" id="KW-0064">Aspartyl protease</keyword>
<dbReference type="GO" id="GO:0006508">
    <property type="term" value="P:proteolysis"/>
    <property type="evidence" value="ECO:0007669"/>
    <property type="project" value="UniProtKB-KW"/>
</dbReference>
<feature type="domain" description="Peptidase A1" evidence="13">
    <location>
        <begin position="68"/>
        <end position="416"/>
    </location>
</feature>
<evidence type="ECO:0000313" key="14">
    <source>
        <dbReference type="Proteomes" id="UP000038045"/>
    </source>
</evidence>
<dbReference type="Gene3D" id="2.40.70.10">
    <property type="entry name" value="Acid Proteases"/>
    <property type="match status" value="4"/>
</dbReference>
<keyword evidence="8 11" id="KW-1015">Disulfide bond</keyword>
<keyword evidence="3" id="KW-0964">Secreted</keyword>
<dbReference type="PANTHER" id="PTHR47966:SF45">
    <property type="entry name" value="PEPTIDASE A1 DOMAIN-CONTAINING PROTEIN"/>
    <property type="match status" value="1"/>
</dbReference>
<comment type="subcellular location">
    <subcellularLocation>
        <location evidence="1">Secreted</location>
    </subcellularLocation>
</comment>
<dbReference type="InterPro" id="IPR034164">
    <property type="entry name" value="Pepsin-like_dom"/>
</dbReference>
<keyword evidence="5 12" id="KW-0732">Signal</keyword>
<feature type="disulfide bond" evidence="11">
    <location>
        <begin position="99"/>
        <end position="137"/>
    </location>
</feature>
<evidence type="ECO:0000256" key="8">
    <source>
        <dbReference type="ARBA" id="ARBA00023157"/>
    </source>
</evidence>
<name>A0A0N5A6H6_PARTI</name>
<evidence type="ECO:0000256" key="9">
    <source>
        <dbReference type="ARBA" id="ARBA00023180"/>
    </source>
</evidence>
<dbReference type="GO" id="GO:0004190">
    <property type="term" value="F:aspartic-type endopeptidase activity"/>
    <property type="evidence" value="ECO:0007669"/>
    <property type="project" value="UniProtKB-KW"/>
</dbReference>
<feature type="chain" id="PRO_5005892832" evidence="12">
    <location>
        <begin position="17"/>
        <end position="421"/>
    </location>
</feature>
<accession>A0A0N5A6H6</accession>
<evidence type="ECO:0000256" key="2">
    <source>
        <dbReference type="ARBA" id="ARBA00007447"/>
    </source>
</evidence>
<evidence type="ECO:0000256" key="6">
    <source>
        <dbReference type="ARBA" id="ARBA00022750"/>
    </source>
</evidence>
<evidence type="ECO:0000256" key="7">
    <source>
        <dbReference type="ARBA" id="ARBA00022801"/>
    </source>
</evidence>
<feature type="active site" evidence="10">
    <location>
        <position position="309"/>
    </location>
</feature>
<evidence type="ECO:0000256" key="10">
    <source>
        <dbReference type="PIRSR" id="PIRSR601461-1"/>
    </source>
</evidence>
<feature type="active site" evidence="10">
    <location>
        <position position="86"/>
    </location>
</feature>
<evidence type="ECO:0000256" key="4">
    <source>
        <dbReference type="ARBA" id="ARBA00022670"/>
    </source>
</evidence>
<dbReference type="InterPro" id="IPR033121">
    <property type="entry name" value="PEPTIDASE_A1"/>
</dbReference>
<dbReference type="STRING" id="131310.A0A0N5A6H6"/>
<evidence type="ECO:0000256" key="1">
    <source>
        <dbReference type="ARBA" id="ARBA00004613"/>
    </source>
</evidence>
<organism evidence="14 15">
    <name type="scientific">Parastrongyloides trichosuri</name>
    <name type="common">Possum-specific nematode worm</name>
    <dbReference type="NCBI Taxonomy" id="131310"/>
    <lineage>
        <taxon>Eukaryota</taxon>
        <taxon>Metazoa</taxon>
        <taxon>Ecdysozoa</taxon>
        <taxon>Nematoda</taxon>
        <taxon>Chromadorea</taxon>
        <taxon>Rhabditida</taxon>
        <taxon>Tylenchina</taxon>
        <taxon>Panagrolaimomorpha</taxon>
        <taxon>Strongyloidoidea</taxon>
        <taxon>Strongyloididae</taxon>
        <taxon>Parastrongyloides</taxon>
    </lineage>
</organism>
<dbReference type="CDD" id="cd05471">
    <property type="entry name" value="pepsin_like"/>
    <property type="match status" value="1"/>
</dbReference>
<evidence type="ECO:0000256" key="5">
    <source>
        <dbReference type="ARBA" id="ARBA00022729"/>
    </source>
</evidence>